<dbReference type="Proteomes" id="UP000640052">
    <property type="component" value="Unassembled WGS sequence"/>
</dbReference>
<sequence length="334" mass="36549">MRTRRSIDQWYRDPVSCLQSTVAALLLADGQDPLEVLGLAWEFRYLPGDVRPEEFYWPCRVPGDPVASLLPYHPARSRWRTTAVADPLAELREALAEGRLPVVAVDNYHLPFRPALNDVHSAHLIVVYDIDQDGGTVLVSDAMPPAYDGELPVADLLRAWTSANPREQEAFFSGAEIQGRWLDVSLGGPYPALGPERLAEALRADAAGFDDSAACHSGLAGLKRFAGALVEAAEAGNARLVEEAYTFGWGMQAQAALHGELLRRCGNAWRVPSLAEAGRRVERTAHLWTPVRVTAAHGRGAPRDCARDLRHHTERLEAGYRAALIAIDDAVAEL</sequence>
<evidence type="ECO:0000313" key="3">
    <source>
        <dbReference type="Proteomes" id="UP000640052"/>
    </source>
</evidence>
<evidence type="ECO:0000313" key="2">
    <source>
        <dbReference type="EMBL" id="GIH27836.1"/>
    </source>
</evidence>
<accession>A0A919QFD6</accession>
<dbReference type="AlphaFoldDB" id="A0A919QFD6"/>
<gene>
    <name evidence="2" type="ORF">Aph01nite_61460</name>
</gene>
<dbReference type="Pfam" id="PF14399">
    <property type="entry name" value="BtrH_N"/>
    <property type="match status" value="1"/>
</dbReference>
<name>A0A919QFD6_9ACTN</name>
<reference evidence="2" key="1">
    <citation type="submission" date="2021-01" db="EMBL/GenBank/DDBJ databases">
        <title>Whole genome shotgun sequence of Acrocarpospora phusangensis NBRC 108782.</title>
        <authorList>
            <person name="Komaki H."/>
            <person name="Tamura T."/>
        </authorList>
    </citation>
    <scope>NUCLEOTIDE SEQUENCE</scope>
    <source>
        <strain evidence="2">NBRC 108782</strain>
    </source>
</reference>
<dbReference type="InterPro" id="IPR026935">
    <property type="entry name" value="BtrH_N"/>
</dbReference>
<comment type="caution">
    <text evidence="2">The sequence shown here is derived from an EMBL/GenBank/DDBJ whole genome shotgun (WGS) entry which is preliminary data.</text>
</comment>
<dbReference type="RefSeq" id="WP_204044483.1">
    <property type="nucleotide sequence ID" value="NZ_BOOA01000065.1"/>
</dbReference>
<evidence type="ECO:0000259" key="1">
    <source>
        <dbReference type="Pfam" id="PF14399"/>
    </source>
</evidence>
<feature type="domain" description="Butirosin biosynthesis protein H N-terminal" evidence="1">
    <location>
        <begin position="16"/>
        <end position="141"/>
    </location>
</feature>
<protein>
    <recommendedName>
        <fullName evidence="1">Butirosin biosynthesis protein H N-terminal domain-containing protein</fullName>
    </recommendedName>
</protein>
<dbReference type="EMBL" id="BOOA01000065">
    <property type="protein sequence ID" value="GIH27836.1"/>
    <property type="molecule type" value="Genomic_DNA"/>
</dbReference>
<organism evidence="2 3">
    <name type="scientific">Acrocarpospora phusangensis</name>
    <dbReference type="NCBI Taxonomy" id="1070424"/>
    <lineage>
        <taxon>Bacteria</taxon>
        <taxon>Bacillati</taxon>
        <taxon>Actinomycetota</taxon>
        <taxon>Actinomycetes</taxon>
        <taxon>Streptosporangiales</taxon>
        <taxon>Streptosporangiaceae</taxon>
        <taxon>Acrocarpospora</taxon>
    </lineage>
</organism>
<proteinExistence type="predicted"/>
<keyword evidence="3" id="KW-1185">Reference proteome</keyword>